<evidence type="ECO:0000256" key="1">
    <source>
        <dbReference type="SAM" id="MobiDB-lite"/>
    </source>
</evidence>
<dbReference type="PANTHER" id="PTHR47286:SF2">
    <property type="entry name" value="F3I6.9 PROTEIN"/>
    <property type="match status" value="1"/>
</dbReference>
<feature type="region of interest" description="Disordered" evidence="1">
    <location>
        <begin position="333"/>
        <end position="390"/>
    </location>
</feature>
<evidence type="ECO:0000313" key="2">
    <source>
        <dbReference type="EMBL" id="KAG6513190.1"/>
    </source>
</evidence>
<protein>
    <recommendedName>
        <fullName evidence="4">TPX2 C-terminal domain-containing protein</fullName>
    </recommendedName>
</protein>
<organism evidence="2 3">
    <name type="scientific">Zingiber officinale</name>
    <name type="common">Ginger</name>
    <name type="synonym">Amomum zingiber</name>
    <dbReference type="NCBI Taxonomy" id="94328"/>
    <lineage>
        <taxon>Eukaryota</taxon>
        <taxon>Viridiplantae</taxon>
        <taxon>Streptophyta</taxon>
        <taxon>Embryophyta</taxon>
        <taxon>Tracheophyta</taxon>
        <taxon>Spermatophyta</taxon>
        <taxon>Magnoliopsida</taxon>
        <taxon>Liliopsida</taxon>
        <taxon>Zingiberales</taxon>
        <taxon>Zingiberaceae</taxon>
        <taxon>Zingiber</taxon>
    </lineage>
</organism>
<reference evidence="2 3" key="1">
    <citation type="submission" date="2020-08" db="EMBL/GenBank/DDBJ databases">
        <title>Plant Genome Project.</title>
        <authorList>
            <person name="Zhang R.-G."/>
        </authorList>
    </citation>
    <scope>NUCLEOTIDE SEQUENCE [LARGE SCALE GENOMIC DNA]</scope>
    <source>
        <tissue evidence="2">Rhizome</tissue>
    </source>
</reference>
<evidence type="ECO:0008006" key="4">
    <source>
        <dbReference type="Google" id="ProtNLM"/>
    </source>
</evidence>
<feature type="compositionally biased region" description="Basic and acidic residues" evidence="1">
    <location>
        <begin position="185"/>
        <end position="218"/>
    </location>
</feature>
<accession>A0A8J5GSM8</accession>
<feature type="region of interest" description="Disordered" evidence="1">
    <location>
        <begin position="111"/>
        <end position="142"/>
    </location>
</feature>
<keyword evidence="3" id="KW-1185">Reference proteome</keyword>
<dbReference type="EMBL" id="JACMSC010000007">
    <property type="protein sequence ID" value="KAG6513190.1"/>
    <property type="molecule type" value="Genomic_DNA"/>
</dbReference>
<sequence length="479" mass="53547">MANLFLQEIPASQMLDHGSISFGRFPIETLSWERRSVFTHNRCQEELEKFNGLVAKKKAYFEERYRRIRARKAEQNQQTELTLDYSGDCSISSQSGEEDAAAIQYENIRDGKDYSVHSSTEEAEPGTTYEQEISHSEPLQERCLCPDSTLPNLTLRIEVLDSPKQTKNSDNMLLVQPFETPSPLRHTDDLEEKSQFRSNLDHKEVMQKPQDKVLDLKPRRVAQGTTLDTSKSNSHQSQSIVKSLDYKSISHVKDLASGKNIRGETKVNVVQSSKGIRTTSKMASQTPIRATTCTVKSSTRPTSVASSRPHIETHTILTTPGLFTLVMERRASKRGSTEKLTSGGSNLHASKPIHPKDSSSSQVMMNKDVATNGLTKRRPEVKRDKKGVRSIPLAVDSRSNSLKRTQALVAPPKSRSVNLPSRTKLTTCVRVETQIQTTKGAKQKEGNAKDRQFQQIDAKIAPMVSRNLTATKKVKACIV</sequence>
<feature type="region of interest" description="Disordered" evidence="1">
    <location>
        <begin position="272"/>
        <end position="309"/>
    </location>
</feature>
<feature type="compositionally biased region" description="Polar residues" evidence="1">
    <location>
        <begin position="272"/>
        <end position="306"/>
    </location>
</feature>
<dbReference type="PANTHER" id="PTHR47286">
    <property type="entry name" value="F3I6.9 PROTEIN"/>
    <property type="match status" value="1"/>
</dbReference>
<dbReference type="AlphaFoldDB" id="A0A8J5GSM8"/>
<comment type="caution">
    <text evidence="2">The sequence shown here is derived from an EMBL/GenBank/DDBJ whole genome shotgun (WGS) entry which is preliminary data.</text>
</comment>
<dbReference type="Proteomes" id="UP000734854">
    <property type="component" value="Unassembled WGS sequence"/>
</dbReference>
<feature type="region of interest" description="Disordered" evidence="1">
    <location>
        <begin position="179"/>
        <end position="219"/>
    </location>
</feature>
<gene>
    <name evidence="2" type="ORF">ZIOFF_023500</name>
</gene>
<evidence type="ECO:0000313" key="3">
    <source>
        <dbReference type="Proteomes" id="UP000734854"/>
    </source>
</evidence>
<feature type="compositionally biased region" description="Polar residues" evidence="1">
    <location>
        <begin position="338"/>
        <end position="348"/>
    </location>
</feature>
<name>A0A8J5GSM8_ZINOF</name>
<proteinExistence type="predicted"/>